<comment type="catalytic activity">
    <reaction evidence="7">
        <text>L-tyrosyl-[protein] + ATP = O-(5'-adenylyl)-L-tyrosyl-[protein] + diphosphate</text>
        <dbReference type="Rhea" id="RHEA:54288"/>
        <dbReference type="Rhea" id="RHEA-COMP:10136"/>
        <dbReference type="Rhea" id="RHEA-COMP:13846"/>
        <dbReference type="ChEBI" id="CHEBI:30616"/>
        <dbReference type="ChEBI" id="CHEBI:33019"/>
        <dbReference type="ChEBI" id="CHEBI:46858"/>
        <dbReference type="ChEBI" id="CHEBI:83624"/>
        <dbReference type="EC" id="2.7.7.108"/>
    </reaction>
</comment>
<dbReference type="InterPro" id="IPR003812">
    <property type="entry name" value="Fido"/>
</dbReference>
<dbReference type="EC" id="2.7.7.108" evidence="5"/>
<dbReference type="AlphaFoldDB" id="V2U1S5"/>
<dbReference type="GO" id="GO:0051302">
    <property type="term" value="P:regulation of cell division"/>
    <property type="evidence" value="ECO:0007669"/>
    <property type="project" value="TreeGrafter"/>
</dbReference>
<feature type="domain" description="Fido" evidence="8">
    <location>
        <begin position="54"/>
        <end position="192"/>
    </location>
</feature>
<sequence>MDKYGEVGDSLYCYSGTNILRNQFQIQDEAILQQAELELTQHASMQIEYEEPPYDLNYLKKIHAVLFSDLYVWAGELRQVDIAKGDTRFCTFRRIEIEANKLFAQLQQQQYFQHQPFEQLIESIADLYCELNVIHPFREGNGRTQRIFFEHLLAFCGYGVDWSQIQSQHQWVQANIEGYYGHLEGLINIFKACILIPK</sequence>
<keyword evidence="2" id="KW-0548">Nucleotidyltransferase</keyword>
<organism evidence="9 10">
    <name type="scientific">Acinetobacter brisouii CIP 110357</name>
    <dbReference type="NCBI Taxonomy" id="1341683"/>
    <lineage>
        <taxon>Bacteria</taxon>
        <taxon>Pseudomonadati</taxon>
        <taxon>Pseudomonadota</taxon>
        <taxon>Gammaproteobacteria</taxon>
        <taxon>Moraxellales</taxon>
        <taxon>Moraxellaceae</taxon>
        <taxon>Acinetobacter</taxon>
    </lineage>
</organism>
<name>V2U1S5_9GAMM</name>
<evidence type="ECO:0000256" key="7">
    <source>
        <dbReference type="ARBA" id="ARBA00048696"/>
    </source>
</evidence>
<evidence type="ECO:0000256" key="2">
    <source>
        <dbReference type="ARBA" id="ARBA00022695"/>
    </source>
</evidence>
<comment type="catalytic activity">
    <reaction evidence="6">
        <text>L-threonyl-[protein] + ATP = 3-O-(5'-adenylyl)-L-threonyl-[protein] + diphosphate</text>
        <dbReference type="Rhea" id="RHEA:54292"/>
        <dbReference type="Rhea" id="RHEA-COMP:11060"/>
        <dbReference type="Rhea" id="RHEA-COMP:13847"/>
        <dbReference type="ChEBI" id="CHEBI:30013"/>
        <dbReference type="ChEBI" id="CHEBI:30616"/>
        <dbReference type="ChEBI" id="CHEBI:33019"/>
        <dbReference type="ChEBI" id="CHEBI:138113"/>
        <dbReference type="EC" id="2.7.7.108"/>
    </reaction>
</comment>
<evidence type="ECO:0000256" key="6">
    <source>
        <dbReference type="ARBA" id="ARBA00047939"/>
    </source>
</evidence>
<dbReference type="PROSITE" id="PS51459">
    <property type="entry name" value="FIDO"/>
    <property type="match status" value="1"/>
</dbReference>
<dbReference type="PATRIC" id="fig|1341683.3.peg.2845"/>
<gene>
    <name evidence="9" type="ORF">P255_02876</name>
</gene>
<comment type="caution">
    <text evidence="9">The sequence shown here is derived from an EMBL/GenBank/DDBJ whole genome shotgun (WGS) entry which is preliminary data.</text>
</comment>
<dbReference type="Proteomes" id="UP000018418">
    <property type="component" value="Unassembled WGS sequence"/>
</dbReference>
<evidence type="ECO:0000259" key="8">
    <source>
        <dbReference type="PROSITE" id="PS51459"/>
    </source>
</evidence>
<reference evidence="9 10" key="1">
    <citation type="submission" date="2013-10" db="EMBL/GenBank/DDBJ databases">
        <title>The Genome Sequence of Acinetobacter brisouii CIP 110357.</title>
        <authorList>
            <consortium name="The Broad Institute Genomics Platform"/>
            <consortium name="The Broad Institute Genome Sequencing Center for Infectious Disease"/>
            <person name="Cerqueira G."/>
            <person name="Feldgarden M."/>
            <person name="Courvalin P."/>
            <person name="Grillot-Courvalin C."/>
            <person name="Clermont D."/>
            <person name="Rocha E."/>
            <person name="Yoon E.-J."/>
            <person name="Nemec A."/>
            <person name="Young S.K."/>
            <person name="Zeng Q."/>
            <person name="Gargeya S."/>
            <person name="Fitzgerald M."/>
            <person name="Abouelleil A."/>
            <person name="Alvarado L."/>
            <person name="Berlin A.M."/>
            <person name="Chapman S.B."/>
            <person name="Gainer-Dewar J."/>
            <person name="Goldberg J."/>
            <person name="Gnerre S."/>
            <person name="Griggs A."/>
            <person name="Gujja S."/>
            <person name="Hansen M."/>
            <person name="Howarth C."/>
            <person name="Imamovic A."/>
            <person name="Ireland A."/>
            <person name="Larimer J."/>
            <person name="McCowan C."/>
            <person name="Murphy C."/>
            <person name="Pearson M."/>
            <person name="Poon T.W."/>
            <person name="Priest M."/>
            <person name="Roberts A."/>
            <person name="Saif S."/>
            <person name="Shea T."/>
            <person name="Sykes S."/>
            <person name="Wortman J."/>
            <person name="Nusbaum C."/>
            <person name="Birren B."/>
        </authorList>
    </citation>
    <scope>NUCLEOTIDE SEQUENCE [LARGE SCALE GENOMIC DNA]</scope>
    <source>
        <strain evidence="9 10">CIP 110357</strain>
    </source>
</reference>
<dbReference type="EMBL" id="AYEU01000012">
    <property type="protein sequence ID" value="ESK48233.1"/>
    <property type="molecule type" value="Genomic_DNA"/>
</dbReference>
<dbReference type="OrthoDB" id="9807853at2"/>
<dbReference type="Pfam" id="PF02661">
    <property type="entry name" value="Fic"/>
    <property type="match status" value="1"/>
</dbReference>
<evidence type="ECO:0000256" key="3">
    <source>
        <dbReference type="ARBA" id="ARBA00022741"/>
    </source>
</evidence>
<accession>V2U1S5</accession>
<keyword evidence="10" id="KW-1185">Reference proteome</keyword>
<dbReference type="PANTHER" id="PTHR39560:SF1">
    <property type="entry name" value="PROTEIN ADENYLYLTRANSFERASE FIC-RELATED"/>
    <property type="match status" value="1"/>
</dbReference>
<keyword evidence="1" id="KW-0808">Transferase</keyword>
<evidence type="ECO:0000256" key="5">
    <source>
        <dbReference type="ARBA" id="ARBA00034531"/>
    </source>
</evidence>
<keyword evidence="4" id="KW-0067">ATP-binding</keyword>
<keyword evidence="3" id="KW-0547">Nucleotide-binding</keyword>
<dbReference type="GO" id="GO:0070733">
    <property type="term" value="F:AMPylase activity"/>
    <property type="evidence" value="ECO:0007669"/>
    <property type="project" value="UniProtKB-EC"/>
</dbReference>
<dbReference type="NCBIfam" id="NF007672">
    <property type="entry name" value="PRK10347.1"/>
    <property type="match status" value="1"/>
</dbReference>
<dbReference type="PANTHER" id="PTHR39560">
    <property type="entry name" value="PROTEIN ADENYLYLTRANSFERASE FIC-RELATED"/>
    <property type="match status" value="1"/>
</dbReference>
<evidence type="ECO:0000313" key="10">
    <source>
        <dbReference type="Proteomes" id="UP000018418"/>
    </source>
</evidence>
<dbReference type="GO" id="GO:0005524">
    <property type="term" value="F:ATP binding"/>
    <property type="evidence" value="ECO:0007669"/>
    <property type="project" value="UniProtKB-KW"/>
</dbReference>
<dbReference type="InterPro" id="IPR036597">
    <property type="entry name" value="Fido-like_dom_sf"/>
</dbReference>
<evidence type="ECO:0000256" key="4">
    <source>
        <dbReference type="ARBA" id="ARBA00022840"/>
    </source>
</evidence>
<evidence type="ECO:0000313" key="9">
    <source>
        <dbReference type="EMBL" id="ESK48233.1"/>
    </source>
</evidence>
<dbReference type="HOGENOM" id="CLU_080158_0_2_6"/>
<evidence type="ECO:0000256" key="1">
    <source>
        <dbReference type="ARBA" id="ARBA00022679"/>
    </source>
</evidence>
<dbReference type="SUPFAM" id="SSF140931">
    <property type="entry name" value="Fic-like"/>
    <property type="match status" value="1"/>
</dbReference>
<protein>
    <recommendedName>
        <fullName evidence="5">protein adenylyltransferase</fullName>
        <ecNumber evidence="5">2.7.7.108</ecNumber>
    </recommendedName>
</protein>
<dbReference type="Gene3D" id="1.10.3290.10">
    <property type="entry name" value="Fido-like domain"/>
    <property type="match status" value="1"/>
</dbReference>
<proteinExistence type="predicted"/>
<dbReference type="RefSeq" id="WP_004898470.1">
    <property type="nucleotide sequence ID" value="NZ_BBTI01000014.1"/>
</dbReference>